<proteinExistence type="inferred from homology"/>
<dbReference type="EMBL" id="GGMS01001058">
    <property type="protein sequence ID" value="MBY70261.1"/>
    <property type="molecule type" value="Transcribed_RNA"/>
</dbReference>
<feature type="transmembrane region" description="Helical" evidence="9">
    <location>
        <begin position="126"/>
        <end position="145"/>
    </location>
</feature>
<feature type="transmembrane region" description="Helical" evidence="9">
    <location>
        <begin position="59"/>
        <end position="79"/>
    </location>
</feature>
<evidence type="ECO:0000256" key="3">
    <source>
        <dbReference type="ARBA" id="ARBA00022448"/>
    </source>
</evidence>
<dbReference type="GO" id="GO:0006895">
    <property type="term" value="P:Golgi to endosome transport"/>
    <property type="evidence" value="ECO:0007669"/>
    <property type="project" value="TreeGrafter"/>
</dbReference>
<keyword evidence="5" id="KW-0653">Protein transport</keyword>
<accession>A0A2S2PXT2</accession>
<reference evidence="10" key="1">
    <citation type="submission" date="2018-04" db="EMBL/GenBank/DDBJ databases">
        <title>Transcriptome assembly of Sipha flava.</title>
        <authorList>
            <person name="Scully E.D."/>
            <person name="Geib S.M."/>
            <person name="Palmer N.A."/>
            <person name="Koch K."/>
            <person name="Bradshaw J."/>
            <person name="Heng-Moss T."/>
            <person name="Sarath G."/>
        </authorList>
    </citation>
    <scope>NUCLEOTIDE SEQUENCE</scope>
</reference>
<evidence type="ECO:0000256" key="1">
    <source>
        <dbReference type="ARBA" id="ARBA00004653"/>
    </source>
</evidence>
<dbReference type="GO" id="GO:0005802">
    <property type="term" value="C:trans-Golgi network"/>
    <property type="evidence" value="ECO:0007669"/>
    <property type="project" value="TreeGrafter"/>
</dbReference>
<dbReference type="GO" id="GO:0000139">
    <property type="term" value="C:Golgi membrane"/>
    <property type="evidence" value="ECO:0007669"/>
    <property type="project" value="UniProtKB-SubCell"/>
</dbReference>
<evidence type="ECO:0000256" key="2">
    <source>
        <dbReference type="ARBA" id="ARBA00008160"/>
    </source>
</evidence>
<comment type="similarity">
    <text evidence="2">Belongs to the SYS1 family.</text>
</comment>
<evidence type="ECO:0000256" key="6">
    <source>
        <dbReference type="ARBA" id="ARBA00022989"/>
    </source>
</evidence>
<dbReference type="Proteomes" id="UP000694846">
    <property type="component" value="Unplaced"/>
</dbReference>
<protein>
    <submittedName>
        <fullName evidence="10 12">Protein SYS1</fullName>
    </submittedName>
</protein>
<keyword evidence="8 9" id="KW-0472">Membrane</keyword>
<evidence type="ECO:0000256" key="7">
    <source>
        <dbReference type="ARBA" id="ARBA00023034"/>
    </source>
</evidence>
<name>A0A2S2PXT2_9HEMI</name>
<keyword evidence="4 9" id="KW-0812">Transmembrane</keyword>
<dbReference type="AlphaFoldDB" id="A0A2S2PXT2"/>
<evidence type="ECO:0000313" key="12">
    <source>
        <dbReference type="RefSeq" id="XP_025425044.1"/>
    </source>
</evidence>
<reference evidence="12" key="2">
    <citation type="submission" date="2025-04" db="UniProtKB">
        <authorList>
            <consortium name="RefSeq"/>
        </authorList>
    </citation>
    <scope>IDENTIFICATION</scope>
    <source>
        <tissue evidence="12">Whole body</tissue>
    </source>
</reference>
<dbReference type="GO" id="GO:0034067">
    <property type="term" value="P:protein localization to Golgi apparatus"/>
    <property type="evidence" value="ECO:0007669"/>
    <property type="project" value="TreeGrafter"/>
</dbReference>
<dbReference type="OrthoDB" id="542931at2759"/>
<evidence type="ECO:0000256" key="8">
    <source>
        <dbReference type="ARBA" id="ARBA00023136"/>
    </source>
</evidence>
<dbReference type="RefSeq" id="XP_025425044.1">
    <property type="nucleotide sequence ID" value="XM_025569259.1"/>
</dbReference>
<evidence type="ECO:0000256" key="4">
    <source>
        <dbReference type="ARBA" id="ARBA00022692"/>
    </source>
</evidence>
<dbReference type="PANTHER" id="PTHR12952:SF0">
    <property type="entry name" value="PROTEIN SYS1 HOMOLOG"/>
    <property type="match status" value="1"/>
</dbReference>
<comment type="subcellular location">
    <subcellularLocation>
        <location evidence="1">Golgi apparatus membrane</location>
        <topology evidence="1">Multi-pass membrane protein</topology>
    </subcellularLocation>
</comment>
<evidence type="ECO:0000256" key="5">
    <source>
        <dbReference type="ARBA" id="ARBA00022927"/>
    </source>
</evidence>
<evidence type="ECO:0000313" key="11">
    <source>
        <dbReference type="Proteomes" id="UP000694846"/>
    </source>
</evidence>
<feature type="transmembrane region" description="Helical" evidence="9">
    <location>
        <begin position="151"/>
        <end position="171"/>
    </location>
</feature>
<keyword evidence="7" id="KW-0333">Golgi apparatus</keyword>
<keyword evidence="11" id="KW-1185">Reference proteome</keyword>
<evidence type="ECO:0000256" key="9">
    <source>
        <dbReference type="SAM" id="Phobius"/>
    </source>
</evidence>
<dbReference type="InterPro" id="IPR019185">
    <property type="entry name" value="Integral_membrane_SYS1-rel"/>
</dbReference>
<gene>
    <name evidence="10" type="primary">sys1</name>
    <name evidence="12" type="synonym">LOC112693965</name>
    <name evidence="10" type="ORF">g.61322</name>
</gene>
<keyword evidence="6 9" id="KW-1133">Transmembrane helix</keyword>
<dbReference type="GO" id="GO:0043001">
    <property type="term" value="P:Golgi to plasma membrane protein transport"/>
    <property type="evidence" value="ECO:0007669"/>
    <property type="project" value="TreeGrafter"/>
</dbReference>
<feature type="transmembrane region" description="Helical" evidence="9">
    <location>
        <begin position="99"/>
        <end position="119"/>
    </location>
</feature>
<organism evidence="10">
    <name type="scientific">Sipha flava</name>
    <name type="common">yellow sugarcane aphid</name>
    <dbReference type="NCBI Taxonomy" id="143950"/>
    <lineage>
        <taxon>Eukaryota</taxon>
        <taxon>Metazoa</taxon>
        <taxon>Ecdysozoa</taxon>
        <taxon>Arthropoda</taxon>
        <taxon>Hexapoda</taxon>
        <taxon>Insecta</taxon>
        <taxon>Pterygota</taxon>
        <taxon>Neoptera</taxon>
        <taxon>Paraneoptera</taxon>
        <taxon>Hemiptera</taxon>
        <taxon>Sternorrhyncha</taxon>
        <taxon>Aphidomorpha</taxon>
        <taxon>Aphidoidea</taxon>
        <taxon>Aphididae</taxon>
        <taxon>Sipha</taxon>
    </lineage>
</organism>
<dbReference type="GO" id="GO:0005829">
    <property type="term" value="C:cytosol"/>
    <property type="evidence" value="ECO:0007669"/>
    <property type="project" value="GOC"/>
</dbReference>
<sequence length="191" mass="21618">MRTFHFPTTMSISLWSILNRFGADKAASYSRLSTGNTGHFRITVWDPVLIVAQIISVQCLYYFTMCVWITVISYIVGTSRSLDVIFQFKELSTVSGEKFVIAVFGLNALSGATFIWRIVERYRLCLDFSCTIHIIHLVACIWYNGTLPTSFWWVLNAVCAAITCMCAEFLCMRTELNAIPVNTGQNPKVDL</sequence>
<dbReference type="Pfam" id="PF09801">
    <property type="entry name" value="SYS1"/>
    <property type="match status" value="1"/>
</dbReference>
<dbReference type="PANTHER" id="PTHR12952">
    <property type="entry name" value="SYS1"/>
    <property type="match status" value="1"/>
</dbReference>
<keyword evidence="3" id="KW-0813">Transport</keyword>
<evidence type="ECO:0000313" key="10">
    <source>
        <dbReference type="EMBL" id="MBY70261.1"/>
    </source>
</evidence>